<name>A0A3S3UA26_9BACT</name>
<evidence type="ECO:0000313" key="4">
    <source>
        <dbReference type="EMBL" id="RWX45600.1"/>
    </source>
</evidence>
<evidence type="ECO:0000256" key="2">
    <source>
        <dbReference type="SAM" id="MobiDB-lite"/>
    </source>
</evidence>
<keyword evidence="3" id="KW-0472">Membrane</keyword>
<keyword evidence="3" id="KW-0812">Transmembrane</keyword>
<sequence>MIRFFPGILILQAVTAGLSYLIITGGPSTENHLFFAIISLDIAFILLMALWFSAIARQNNFAAMESLKEAHAKEREKLRVNAERQKNRLANKKHKEILKETKQAYAMANIKVGTVITGLVALGGVLLYSQFITFGSILLTAGGGCLLGYLARAKQETLFRFRRNEPSLPEPSPEATVKQVPKKLI</sequence>
<reference evidence="4 5" key="1">
    <citation type="submission" date="2017-01" db="EMBL/GenBank/DDBJ databases">
        <title>The cable genome- insights into the physiology and evolution of filamentous bacteria capable of sulfide oxidation via long distance electron transfer.</title>
        <authorList>
            <person name="Schreiber L."/>
            <person name="Bjerg J.T."/>
            <person name="Boggild A."/>
            <person name="Van De Vossenberg J."/>
            <person name="Meysman F."/>
            <person name="Nielsen L.P."/>
            <person name="Schramm A."/>
            <person name="Kjeldsen K.U."/>
        </authorList>
    </citation>
    <scope>NUCLEOTIDE SEQUENCE [LARGE SCALE GENOMIC DNA]</scope>
    <source>
        <strain evidence="4">MCF</strain>
    </source>
</reference>
<comment type="caution">
    <text evidence="4">The sequence shown here is derived from an EMBL/GenBank/DDBJ whole genome shotgun (WGS) entry which is preliminary data.</text>
</comment>
<protein>
    <submittedName>
        <fullName evidence="4">Uncharacterized protein</fullName>
    </submittedName>
</protein>
<dbReference type="AlphaFoldDB" id="A0A3S3UA26"/>
<gene>
    <name evidence="4" type="ORF">H206_02977</name>
</gene>
<feature type="region of interest" description="Disordered" evidence="2">
    <location>
        <begin position="164"/>
        <end position="185"/>
    </location>
</feature>
<accession>A0A3S3UA26</accession>
<feature type="transmembrane region" description="Helical" evidence="3">
    <location>
        <begin position="131"/>
        <end position="151"/>
    </location>
</feature>
<feature type="transmembrane region" description="Helical" evidence="3">
    <location>
        <begin position="104"/>
        <end position="125"/>
    </location>
</feature>
<evidence type="ECO:0000256" key="3">
    <source>
        <dbReference type="SAM" id="Phobius"/>
    </source>
</evidence>
<evidence type="ECO:0000256" key="1">
    <source>
        <dbReference type="SAM" id="Coils"/>
    </source>
</evidence>
<keyword evidence="5" id="KW-1185">Reference proteome</keyword>
<keyword evidence="3" id="KW-1133">Transmembrane helix</keyword>
<feature type="coiled-coil region" evidence="1">
    <location>
        <begin position="68"/>
        <end position="95"/>
    </location>
</feature>
<proteinExistence type="predicted"/>
<keyword evidence="1" id="KW-0175">Coiled coil</keyword>
<feature type="transmembrane region" description="Helical" evidence="3">
    <location>
        <begin position="32"/>
        <end position="54"/>
    </location>
</feature>
<dbReference type="EMBL" id="MTKO01000075">
    <property type="protein sequence ID" value="RWX45600.1"/>
    <property type="molecule type" value="Genomic_DNA"/>
</dbReference>
<dbReference type="Proteomes" id="UP000287853">
    <property type="component" value="Unassembled WGS sequence"/>
</dbReference>
<evidence type="ECO:0000313" key="5">
    <source>
        <dbReference type="Proteomes" id="UP000287853"/>
    </source>
</evidence>
<organism evidence="4 5">
    <name type="scientific">Candidatus Electrothrix aarhusensis</name>
    <dbReference type="NCBI Taxonomy" id="1859131"/>
    <lineage>
        <taxon>Bacteria</taxon>
        <taxon>Pseudomonadati</taxon>
        <taxon>Thermodesulfobacteriota</taxon>
        <taxon>Desulfobulbia</taxon>
        <taxon>Desulfobulbales</taxon>
        <taxon>Desulfobulbaceae</taxon>
        <taxon>Candidatus Electrothrix</taxon>
    </lineage>
</organism>